<evidence type="ECO:0000313" key="4">
    <source>
        <dbReference type="EMBL" id="GAU97382.1"/>
    </source>
</evidence>
<dbReference type="PANTHER" id="PTHR45688:SF13">
    <property type="entry name" value="ALANINE--GLYOXYLATE AMINOTRANSFERASE 2-LIKE"/>
    <property type="match status" value="1"/>
</dbReference>
<name>A0A1D1VBD9_RAMVA</name>
<evidence type="ECO:0000256" key="2">
    <source>
        <dbReference type="ARBA" id="ARBA00022898"/>
    </source>
</evidence>
<keyword evidence="5" id="KW-1185">Reference proteome</keyword>
<dbReference type="InterPro" id="IPR005814">
    <property type="entry name" value="Aminotrans_3"/>
</dbReference>
<dbReference type="PIRSF" id="PIRSF000521">
    <property type="entry name" value="Transaminase_4ab_Lys_Orn"/>
    <property type="match status" value="1"/>
</dbReference>
<dbReference type="STRING" id="947166.A0A1D1VBD9"/>
<dbReference type="CDD" id="cd00610">
    <property type="entry name" value="OAT_like"/>
    <property type="match status" value="1"/>
</dbReference>
<gene>
    <name evidence="4" type="primary">RvY_08692-1</name>
    <name evidence="4" type="synonym">RvY_08692.1</name>
    <name evidence="4" type="ORF">RvY_08692</name>
</gene>
<evidence type="ECO:0000313" key="5">
    <source>
        <dbReference type="Proteomes" id="UP000186922"/>
    </source>
</evidence>
<dbReference type="GO" id="GO:0030170">
    <property type="term" value="F:pyridoxal phosphate binding"/>
    <property type="evidence" value="ECO:0007669"/>
    <property type="project" value="InterPro"/>
</dbReference>
<protein>
    <submittedName>
        <fullName evidence="4">Uncharacterized protein</fullName>
    </submittedName>
</protein>
<comment type="caution">
    <text evidence="4">The sequence shown here is derived from an EMBL/GenBank/DDBJ whole genome shotgun (WGS) entry which is preliminary data.</text>
</comment>
<dbReference type="PROSITE" id="PS00600">
    <property type="entry name" value="AA_TRANSFER_CLASS_3"/>
    <property type="match status" value="1"/>
</dbReference>
<dbReference type="InterPro" id="IPR049704">
    <property type="entry name" value="Aminotrans_3_PPA_site"/>
</dbReference>
<dbReference type="OrthoDB" id="10261433at2759"/>
<dbReference type="InterPro" id="IPR015422">
    <property type="entry name" value="PyrdxlP-dep_Trfase_small"/>
</dbReference>
<evidence type="ECO:0000256" key="1">
    <source>
        <dbReference type="ARBA" id="ARBA00008954"/>
    </source>
</evidence>
<proteinExistence type="inferred from homology"/>
<reference evidence="4 5" key="1">
    <citation type="journal article" date="2016" name="Nat. Commun.">
        <title>Extremotolerant tardigrade genome and improved radiotolerance of human cultured cells by tardigrade-unique protein.</title>
        <authorList>
            <person name="Hashimoto T."/>
            <person name="Horikawa D.D."/>
            <person name="Saito Y."/>
            <person name="Kuwahara H."/>
            <person name="Kozuka-Hata H."/>
            <person name="Shin-I T."/>
            <person name="Minakuchi Y."/>
            <person name="Ohishi K."/>
            <person name="Motoyama A."/>
            <person name="Aizu T."/>
            <person name="Enomoto A."/>
            <person name="Kondo K."/>
            <person name="Tanaka S."/>
            <person name="Hara Y."/>
            <person name="Koshikawa S."/>
            <person name="Sagara H."/>
            <person name="Miura T."/>
            <person name="Yokobori S."/>
            <person name="Miyagawa K."/>
            <person name="Suzuki Y."/>
            <person name="Kubo T."/>
            <person name="Oyama M."/>
            <person name="Kohara Y."/>
            <person name="Fujiyama A."/>
            <person name="Arakawa K."/>
            <person name="Katayama T."/>
            <person name="Toyoda A."/>
            <person name="Kunieda T."/>
        </authorList>
    </citation>
    <scope>NUCLEOTIDE SEQUENCE [LARGE SCALE GENOMIC DNA]</scope>
    <source>
        <strain evidence="4 5">YOKOZUNA-1</strain>
    </source>
</reference>
<keyword evidence="2 3" id="KW-0663">Pyridoxal phosphate</keyword>
<dbReference type="GO" id="GO:0008483">
    <property type="term" value="F:transaminase activity"/>
    <property type="evidence" value="ECO:0007669"/>
    <property type="project" value="InterPro"/>
</dbReference>
<evidence type="ECO:0000256" key="3">
    <source>
        <dbReference type="RuleBase" id="RU003560"/>
    </source>
</evidence>
<accession>A0A1D1VBD9</accession>
<sequence>MDGSSTENGLTKSTVKASRLTREEIVELRKKHISPSCTMFFKHDPLVVVRASKQFLYTEDGTEYLDCINNVAHVGHCHPKVVAAVSQQFALQCTNTRYLHPNMALCAQRIAKTMPESLSVVFFVNSGSEANDLALRLARHHTKNKDVIILDHAYHGTTISTTSISPHKFHHLKNYKSPKWVHVAPQPDAFRGMYRSPQYSDEKLGGLYAEEVAKIARKIKNEGRGVSLFLAESQQSCAGQVFLPTGFLKPVFEAVRAAGGLCLADEVQTGFGRVGNHFWAFEEQQVVPDFVTIGKCIGDGFPVAALVTTPQIARAFTEAGIEYFNTYGGNATACAAVLAVMDVLEEGKLQQHAKEVGEYFLCRLKELQKKHVAIGDVRGKGLFLGVEMVSDRDKRIPDKKTAIEVITEMCAVHKIILSVEGPEDNVIKIKPPMCFSKQDADLVVDKMDVSLAKIMSSRNVPAVKDEGMTK</sequence>
<dbReference type="SUPFAM" id="SSF53383">
    <property type="entry name" value="PLP-dependent transferases"/>
    <property type="match status" value="1"/>
</dbReference>
<dbReference type="InterPro" id="IPR015424">
    <property type="entry name" value="PyrdxlP-dep_Trfase"/>
</dbReference>
<dbReference type="PANTHER" id="PTHR45688">
    <property type="match status" value="1"/>
</dbReference>
<dbReference type="AlphaFoldDB" id="A0A1D1VBD9"/>
<dbReference type="Gene3D" id="3.40.640.10">
    <property type="entry name" value="Type I PLP-dependent aspartate aminotransferase-like (Major domain)"/>
    <property type="match status" value="1"/>
</dbReference>
<dbReference type="Gene3D" id="3.90.1150.10">
    <property type="entry name" value="Aspartate Aminotransferase, domain 1"/>
    <property type="match status" value="1"/>
</dbReference>
<dbReference type="Proteomes" id="UP000186922">
    <property type="component" value="Unassembled WGS sequence"/>
</dbReference>
<comment type="similarity">
    <text evidence="1 3">Belongs to the class-III pyridoxal-phosphate-dependent aminotransferase family.</text>
</comment>
<organism evidence="4 5">
    <name type="scientific">Ramazzottius varieornatus</name>
    <name type="common">Water bear</name>
    <name type="synonym">Tardigrade</name>
    <dbReference type="NCBI Taxonomy" id="947166"/>
    <lineage>
        <taxon>Eukaryota</taxon>
        <taxon>Metazoa</taxon>
        <taxon>Ecdysozoa</taxon>
        <taxon>Tardigrada</taxon>
        <taxon>Eutardigrada</taxon>
        <taxon>Parachela</taxon>
        <taxon>Hypsibioidea</taxon>
        <taxon>Ramazzottiidae</taxon>
        <taxon>Ramazzottius</taxon>
    </lineage>
</organism>
<dbReference type="Pfam" id="PF00202">
    <property type="entry name" value="Aminotran_3"/>
    <property type="match status" value="1"/>
</dbReference>
<dbReference type="InterPro" id="IPR015421">
    <property type="entry name" value="PyrdxlP-dep_Trfase_major"/>
</dbReference>
<dbReference type="EMBL" id="BDGG01000004">
    <property type="protein sequence ID" value="GAU97382.1"/>
    <property type="molecule type" value="Genomic_DNA"/>
</dbReference>
<dbReference type="GO" id="GO:0005739">
    <property type="term" value="C:mitochondrion"/>
    <property type="evidence" value="ECO:0007669"/>
    <property type="project" value="TreeGrafter"/>
</dbReference>